<proteinExistence type="predicted"/>
<organism evidence="1 2">
    <name type="scientific">Cronartium quercuum f. sp. fusiforme G11</name>
    <dbReference type="NCBI Taxonomy" id="708437"/>
    <lineage>
        <taxon>Eukaryota</taxon>
        <taxon>Fungi</taxon>
        <taxon>Dikarya</taxon>
        <taxon>Basidiomycota</taxon>
        <taxon>Pucciniomycotina</taxon>
        <taxon>Pucciniomycetes</taxon>
        <taxon>Pucciniales</taxon>
        <taxon>Coleosporiaceae</taxon>
        <taxon>Cronartium</taxon>
    </lineage>
</organism>
<sequence>PPLASPNPTHIKPSTPTSSHRFNILHLNCHSSKTVTHQVLTHIEYNILGLQDPWTNPHSLTMPSHTAWNIFIAFNYHPTPYANHHLNCMS</sequence>
<reference evidence="1" key="1">
    <citation type="submission" date="2013-11" db="EMBL/GenBank/DDBJ databases">
        <title>Genome sequence of the fusiform rust pathogen reveals effectors for host alternation and coevolution with pine.</title>
        <authorList>
            <consortium name="DOE Joint Genome Institute"/>
            <person name="Smith K."/>
            <person name="Pendleton A."/>
            <person name="Kubisiak T."/>
            <person name="Anderson C."/>
            <person name="Salamov A."/>
            <person name="Aerts A."/>
            <person name="Riley R."/>
            <person name="Clum A."/>
            <person name="Lindquist E."/>
            <person name="Ence D."/>
            <person name="Campbell M."/>
            <person name="Kronenberg Z."/>
            <person name="Feau N."/>
            <person name="Dhillon B."/>
            <person name="Hamelin R."/>
            <person name="Burleigh J."/>
            <person name="Smith J."/>
            <person name="Yandell M."/>
            <person name="Nelson C."/>
            <person name="Grigoriev I."/>
            <person name="Davis J."/>
        </authorList>
    </citation>
    <scope>NUCLEOTIDE SEQUENCE</scope>
    <source>
        <strain evidence="1">G11</strain>
    </source>
</reference>
<evidence type="ECO:0000313" key="2">
    <source>
        <dbReference type="Proteomes" id="UP000886653"/>
    </source>
</evidence>
<comment type="caution">
    <text evidence="1">The sequence shown here is derived from an EMBL/GenBank/DDBJ whole genome shotgun (WGS) entry which is preliminary data.</text>
</comment>
<dbReference type="Proteomes" id="UP000886653">
    <property type="component" value="Unassembled WGS sequence"/>
</dbReference>
<dbReference type="AlphaFoldDB" id="A0A9P6N9F4"/>
<name>A0A9P6N9F4_9BASI</name>
<evidence type="ECO:0000313" key="1">
    <source>
        <dbReference type="EMBL" id="KAG0139760.1"/>
    </source>
</evidence>
<accession>A0A9P6N9F4</accession>
<feature type="non-terminal residue" evidence="1">
    <location>
        <position position="1"/>
    </location>
</feature>
<dbReference type="EMBL" id="MU167527">
    <property type="protein sequence ID" value="KAG0139760.1"/>
    <property type="molecule type" value="Genomic_DNA"/>
</dbReference>
<protein>
    <submittedName>
        <fullName evidence="1">Uncharacterized protein</fullName>
    </submittedName>
</protein>
<gene>
    <name evidence="1" type="ORF">CROQUDRAFT_54277</name>
</gene>
<keyword evidence="2" id="KW-1185">Reference proteome</keyword>